<name>A0A2T4ZDG6_9BACL</name>
<dbReference type="Gene3D" id="2.60.200.40">
    <property type="match status" value="1"/>
</dbReference>
<keyword evidence="5" id="KW-0547">Nucleotide-binding</keyword>
<keyword evidence="9" id="KW-0594">Phospholipid biosynthesis</keyword>
<accession>A0A2T4ZDG6</accession>
<keyword evidence="8" id="KW-0443">Lipid metabolism</keyword>
<keyword evidence="13" id="KW-1185">Reference proteome</keyword>
<proteinExistence type="inferred from homology"/>
<keyword evidence="6 12" id="KW-0418">Kinase</keyword>
<protein>
    <submittedName>
        <fullName evidence="12">YegS/Rv2252/BmrU family lipid kinase</fullName>
    </submittedName>
</protein>
<dbReference type="InterPro" id="IPR017438">
    <property type="entry name" value="ATP-NAD_kinase_N"/>
</dbReference>
<comment type="cofactor">
    <cofactor evidence="1">
        <name>Mg(2+)</name>
        <dbReference type="ChEBI" id="CHEBI:18420"/>
    </cofactor>
</comment>
<evidence type="ECO:0000256" key="5">
    <source>
        <dbReference type="ARBA" id="ARBA00022741"/>
    </source>
</evidence>
<reference evidence="12 13" key="1">
    <citation type="submission" date="2018-04" db="EMBL/GenBank/DDBJ databases">
        <title>Genomic Encyclopedia of Archaeal and Bacterial Type Strains, Phase II (KMG-II): from individual species to whole genera.</title>
        <authorList>
            <person name="Goeker M."/>
        </authorList>
    </citation>
    <scope>NUCLEOTIDE SEQUENCE [LARGE SCALE GENOMIC DNA]</scope>
    <source>
        <strain evidence="12 13">DSM 45169</strain>
    </source>
</reference>
<dbReference type="Pfam" id="PF19279">
    <property type="entry name" value="YegS_C"/>
    <property type="match status" value="1"/>
</dbReference>
<keyword evidence="4" id="KW-0808">Transferase</keyword>
<evidence type="ECO:0000313" key="13">
    <source>
        <dbReference type="Proteomes" id="UP000241639"/>
    </source>
</evidence>
<evidence type="ECO:0000256" key="4">
    <source>
        <dbReference type="ARBA" id="ARBA00022679"/>
    </source>
</evidence>
<dbReference type="InterPro" id="IPR045540">
    <property type="entry name" value="YegS/DAGK_C"/>
</dbReference>
<evidence type="ECO:0000256" key="9">
    <source>
        <dbReference type="ARBA" id="ARBA00023209"/>
    </source>
</evidence>
<gene>
    <name evidence="12" type="ORF">C8J48_2566</name>
</gene>
<dbReference type="SMART" id="SM00046">
    <property type="entry name" value="DAGKc"/>
    <property type="match status" value="1"/>
</dbReference>
<evidence type="ECO:0000256" key="7">
    <source>
        <dbReference type="ARBA" id="ARBA00022840"/>
    </source>
</evidence>
<dbReference type="PANTHER" id="PTHR12358">
    <property type="entry name" value="SPHINGOSINE KINASE"/>
    <property type="match status" value="1"/>
</dbReference>
<dbReference type="InterPro" id="IPR001206">
    <property type="entry name" value="Diacylglycerol_kinase_cat_dom"/>
</dbReference>
<comment type="caution">
    <text evidence="12">The sequence shown here is derived from an EMBL/GenBank/DDBJ whole genome shotgun (WGS) entry which is preliminary data.</text>
</comment>
<dbReference type="GO" id="GO:0004143">
    <property type="term" value="F:ATP-dependent diacylglycerol kinase activity"/>
    <property type="evidence" value="ECO:0007669"/>
    <property type="project" value="TreeGrafter"/>
</dbReference>
<dbReference type="GO" id="GO:0005524">
    <property type="term" value="F:ATP binding"/>
    <property type="evidence" value="ECO:0007669"/>
    <property type="project" value="UniProtKB-KW"/>
</dbReference>
<dbReference type="RefSeq" id="WP_107727319.1">
    <property type="nucleotide sequence ID" value="NZ_PZZP01000001.1"/>
</dbReference>
<evidence type="ECO:0000259" key="11">
    <source>
        <dbReference type="PROSITE" id="PS50146"/>
    </source>
</evidence>
<evidence type="ECO:0000256" key="1">
    <source>
        <dbReference type="ARBA" id="ARBA00001946"/>
    </source>
</evidence>
<dbReference type="InterPro" id="IPR016064">
    <property type="entry name" value="NAD/diacylglycerol_kinase_sf"/>
</dbReference>
<dbReference type="InterPro" id="IPR050187">
    <property type="entry name" value="Lipid_Phosphate_FormReg"/>
</dbReference>
<keyword evidence="10" id="KW-1208">Phospholipid metabolism</keyword>
<comment type="similarity">
    <text evidence="2">Belongs to the diacylglycerol/lipid kinase family.</text>
</comment>
<dbReference type="PANTHER" id="PTHR12358:SF107">
    <property type="entry name" value="LIPID KINASE BMRU-RELATED"/>
    <property type="match status" value="1"/>
</dbReference>
<organism evidence="12 13">
    <name type="scientific">Desmospora activa DSM 45169</name>
    <dbReference type="NCBI Taxonomy" id="1121389"/>
    <lineage>
        <taxon>Bacteria</taxon>
        <taxon>Bacillati</taxon>
        <taxon>Bacillota</taxon>
        <taxon>Bacilli</taxon>
        <taxon>Bacillales</taxon>
        <taxon>Thermoactinomycetaceae</taxon>
        <taxon>Desmospora</taxon>
    </lineage>
</organism>
<keyword evidence="7" id="KW-0067">ATP-binding</keyword>
<dbReference type="GO" id="GO:0005886">
    <property type="term" value="C:plasma membrane"/>
    <property type="evidence" value="ECO:0007669"/>
    <property type="project" value="TreeGrafter"/>
</dbReference>
<keyword evidence="3" id="KW-0444">Lipid biosynthesis</keyword>
<evidence type="ECO:0000313" key="12">
    <source>
        <dbReference type="EMBL" id="PTM59929.1"/>
    </source>
</evidence>
<dbReference type="AlphaFoldDB" id="A0A2T4ZDG6"/>
<dbReference type="Proteomes" id="UP000241639">
    <property type="component" value="Unassembled WGS sequence"/>
</dbReference>
<evidence type="ECO:0000256" key="6">
    <source>
        <dbReference type="ARBA" id="ARBA00022777"/>
    </source>
</evidence>
<evidence type="ECO:0000256" key="8">
    <source>
        <dbReference type="ARBA" id="ARBA00023098"/>
    </source>
</evidence>
<dbReference type="NCBIfam" id="TIGR00147">
    <property type="entry name" value="YegS/Rv2252/BmrU family lipid kinase"/>
    <property type="match status" value="1"/>
</dbReference>
<feature type="domain" description="DAGKc" evidence="11">
    <location>
        <begin position="1"/>
        <end position="129"/>
    </location>
</feature>
<dbReference type="Gene3D" id="3.40.50.10330">
    <property type="entry name" value="Probable inorganic polyphosphate/atp-NAD kinase, domain 1"/>
    <property type="match status" value="1"/>
</dbReference>
<dbReference type="SUPFAM" id="SSF111331">
    <property type="entry name" value="NAD kinase/diacylglycerol kinase-like"/>
    <property type="match status" value="1"/>
</dbReference>
<dbReference type="OrthoDB" id="142078at2"/>
<dbReference type="Pfam" id="PF00781">
    <property type="entry name" value="DAGK_cat"/>
    <property type="match status" value="1"/>
</dbReference>
<dbReference type="PROSITE" id="PS50146">
    <property type="entry name" value="DAGK"/>
    <property type="match status" value="1"/>
</dbReference>
<dbReference type="InterPro" id="IPR005218">
    <property type="entry name" value="Diacylglycerol/lipid_kinase"/>
</dbReference>
<evidence type="ECO:0000256" key="10">
    <source>
        <dbReference type="ARBA" id="ARBA00023264"/>
    </source>
</evidence>
<dbReference type="EMBL" id="PZZP01000001">
    <property type="protein sequence ID" value="PTM59929.1"/>
    <property type="molecule type" value="Genomic_DNA"/>
</dbReference>
<dbReference type="GO" id="GO:0008654">
    <property type="term" value="P:phospholipid biosynthetic process"/>
    <property type="evidence" value="ECO:0007669"/>
    <property type="project" value="UniProtKB-KW"/>
</dbReference>
<evidence type="ECO:0000256" key="2">
    <source>
        <dbReference type="ARBA" id="ARBA00005983"/>
    </source>
</evidence>
<evidence type="ECO:0000256" key="3">
    <source>
        <dbReference type="ARBA" id="ARBA00022516"/>
    </source>
</evidence>
<sequence>MESVELIVNPKAGQGRMIQQLKSITDRLRQQFRHVDVTVTKQPGDGAKRVWKVGAERDLIIAAGGDGTVYEVVNALAALNQRPRFAILPGGTCNDFSRALGMEQDPLHAVEQILAYNEKQIDVGYSQPGGYFLNFWGIGLITRISDGIDSTEKERLGRLAYYMSAAQHLQVTRPFQLEVKGTEVAFTGPADMLIAGNGSFVGGVRGFFPYSRLDDGMMDVLIIKETSFEGAWSMLLSHLTKEWPESDDFLYFQTPSLKVKASPAQEVDCDGEKGRMTPTELTILPRHLTVLMGERIATTTS</sequence>